<reference evidence="3 9" key="1">
    <citation type="submission" date="2015-11" db="EMBL/GenBank/DDBJ databases">
        <title>Identification of large and diverse effector repertoires of 38 Legionella species.</title>
        <authorList>
            <person name="Burstein D."/>
            <person name="Amaro F."/>
            <person name="Zusman T."/>
            <person name="Lifshitz Z."/>
            <person name="Cohen O."/>
            <person name="Gilbert J.A."/>
            <person name="Pupko T."/>
            <person name="Shuman H.A."/>
            <person name="Segal G."/>
        </authorList>
    </citation>
    <scope>NUCLEOTIDE SEQUENCE [LARGE SCALE GENOMIC DNA]</scope>
    <source>
        <strain evidence="3 9">1762-AUS-E</strain>
    </source>
</reference>
<dbReference type="EMBL" id="LR134433">
    <property type="protein sequence ID" value="VEH86052.1"/>
    <property type="molecule type" value="Genomic_DNA"/>
</dbReference>
<dbReference type="GO" id="GO:0004803">
    <property type="term" value="F:transposase activity"/>
    <property type="evidence" value="ECO:0007669"/>
    <property type="project" value="InterPro"/>
</dbReference>
<gene>
    <name evidence="3" type="ORF">Lade_1704</name>
    <name evidence="4" type="ORF">NCTC12735_00458</name>
    <name evidence="5" type="ORF">NCTC12735_00682</name>
    <name evidence="6" type="ORF">NCTC12735_00980</name>
    <name evidence="7" type="ORF">NCTC12735_01698</name>
    <name evidence="8" type="ORF">NCTC12735_01708</name>
</gene>
<evidence type="ECO:0000313" key="5">
    <source>
        <dbReference type="EMBL" id="VEH85060.1"/>
    </source>
</evidence>
<geneLocation type="plasmid" evidence="7 10">
    <name>24</name>
</geneLocation>
<evidence type="ECO:0000313" key="6">
    <source>
        <dbReference type="EMBL" id="VEH85353.1"/>
    </source>
</evidence>
<organism evidence="3 9">
    <name type="scientific">Legionella adelaidensis</name>
    <dbReference type="NCBI Taxonomy" id="45056"/>
    <lineage>
        <taxon>Bacteria</taxon>
        <taxon>Pseudomonadati</taxon>
        <taxon>Pseudomonadota</taxon>
        <taxon>Gammaproteobacteria</taxon>
        <taxon>Legionellales</taxon>
        <taxon>Legionellaceae</taxon>
        <taxon>Legionella</taxon>
    </lineage>
</organism>
<dbReference type="KEGG" id="ladl:NCTC12735_00458"/>
<feature type="coiled-coil region" evidence="2">
    <location>
        <begin position="65"/>
        <end position="92"/>
    </location>
</feature>
<dbReference type="Proteomes" id="UP000281170">
    <property type="component" value="Plasmid 24"/>
</dbReference>
<dbReference type="KEGG" id="ladl:NCTC12735_00682"/>
<dbReference type="Gene3D" id="1.10.10.60">
    <property type="entry name" value="Homeodomain-like"/>
    <property type="match status" value="1"/>
</dbReference>
<protein>
    <submittedName>
        <fullName evidence="3 4">Transposase</fullName>
    </submittedName>
</protein>
<accession>A0A0W0R1I5</accession>
<reference evidence="4 10" key="2">
    <citation type="submission" date="2018-12" db="EMBL/GenBank/DDBJ databases">
        <authorList>
            <consortium name="Pathogen Informatics"/>
        </authorList>
    </citation>
    <scope>NUCLEOTIDE SEQUENCE [LARGE SCALE GENOMIC DNA]</scope>
    <source>
        <strain evidence="4 10">NCTC12735</strain>
        <plasmid evidence="10">11</plasmid>
        <plasmid evidence="10">13</plasmid>
        <plasmid evidence="10">24</plasmid>
        <plasmid evidence="10">9</plasmid>
    </source>
</reference>
<dbReference type="AlphaFoldDB" id="A0A0W0R1I5"/>
<evidence type="ECO:0000313" key="3">
    <source>
        <dbReference type="EMBL" id="KTC64961.1"/>
    </source>
</evidence>
<dbReference type="Proteomes" id="UP000281170">
    <property type="component" value="Plasmid 13"/>
</dbReference>
<dbReference type="Proteomes" id="UP000281170">
    <property type="component" value="Plasmid 11"/>
</dbReference>
<geneLocation type="plasmid" evidence="5 10">
    <name>11</name>
</geneLocation>
<keyword evidence="2" id="KW-0175">Coiled coil</keyword>
<dbReference type="EMBL" id="LR134418">
    <property type="protein sequence ID" value="VEH84838.1"/>
    <property type="molecule type" value="Genomic_DNA"/>
</dbReference>
<comment type="similarity">
    <text evidence="1">Belongs to the transposase 8 family.</text>
</comment>
<keyword evidence="9" id="KW-1185">Reference proteome</keyword>
<evidence type="ECO:0000256" key="2">
    <source>
        <dbReference type="SAM" id="Coils"/>
    </source>
</evidence>
<dbReference type="EMBL" id="LNKA01000013">
    <property type="protein sequence ID" value="KTC64961.1"/>
    <property type="molecule type" value="Genomic_DNA"/>
</dbReference>
<dbReference type="SUPFAM" id="SSF46689">
    <property type="entry name" value="Homeodomain-like"/>
    <property type="match status" value="1"/>
</dbReference>
<name>A0A0W0R1I5_9GAMM</name>
<evidence type="ECO:0000313" key="4">
    <source>
        <dbReference type="EMBL" id="VEH84838.1"/>
    </source>
</evidence>
<dbReference type="EMBL" id="LR134433">
    <property type="protein sequence ID" value="VEH86062.1"/>
    <property type="molecule type" value="Genomic_DNA"/>
</dbReference>
<dbReference type="OrthoDB" id="5651910at2"/>
<evidence type="ECO:0000256" key="1">
    <source>
        <dbReference type="ARBA" id="ARBA00009964"/>
    </source>
</evidence>
<geneLocation type="plasmid" evidence="4 10">
    <name>9</name>
</geneLocation>
<keyword evidence="4" id="KW-0614">Plasmid</keyword>
<geneLocation type="plasmid" evidence="6 10">
    <name>13</name>
</geneLocation>
<dbReference type="STRING" id="45056.Lade_1704"/>
<dbReference type="EMBL" id="LR134420">
    <property type="protein sequence ID" value="VEH85060.1"/>
    <property type="molecule type" value="Genomic_DNA"/>
</dbReference>
<sequence length="101" mass="11620">MVRQLRKYSKEFKEESAKLAISYGNINKAADELGIPRPTLHEWVNKVKATGGYENDSGLFQPVNVAKVLEENKELKKRLARLEQEKLILKKAATYFARELE</sequence>
<dbReference type="Pfam" id="PF01527">
    <property type="entry name" value="HTH_Tnp_1"/>
    <property type="match status" value="1"/>
</dbReference>
<dbReference type="Proteomes" id="UP000281170">
    <property type="component" value="Plasmid 9"/>
</dbReference>
<dbReference type="EMBL" id="LR134422">
    <property type="protein sequence ID" value="VEH85353.1"/>
    <property type="molecule type" value="Genomic_DNA"/>
</dbReference>
<dbReference type="Proteomes" id="UP000054859">
    <property type="component" value="Unassembled WGS sequence"/>
</dbReference>
<evidence type="ECO:0000313" key="10">
    <source>
        <dbReference type="Proteomes" id="UP000281170"/>
    </source>
</evidence>
<dbReference type="InterPro" id="IPR002514">
    <property type="entry name" value="Transposase_8"/>
</dbReference>
<evidence type="ECO:0000313" key="7">
    <source>
        <dbReference type="EMBL" id="VEH86052.1"/>
    </source>
</evidence>
<dbReference type="PATRIC" id="fig|45056.6.peg.1759"/>
<dbReference type="KEGG" id="ladl:NCTC12735_00980"/>
<dbReference type="InterPro" id="IPR009057">
    <property type="entry name" value="Homeodomain-like_sf"/>
</dbReference>
<evidence type="ECO:0000313" key="9">
    <source>
        <dbReference type="Proteomes" id="UP000054859"/>
    </source>
</evidence>
<dbReference type="GO" id="GO:0006313">
    <property type="term" value="P:DNA transposition"/>
    <property type="evidence" value="ECO:0007669"/>
    <property type="project" value="InterPro"/>
</dbReference>
<dbReference type="KEGG" id="ladl:NCTC12735_01698"/>
<dbReference type="KEGG" id="ladl:NCTC12735_01708"/>
<dbReference type="GO" id="GO:0003677">
    <property type="term" value="F:DNA binding"/>
    <property type="evidence" value="ECO:0007669"/>
    <property type="project" value="InterPro"/>
</dbReference>
<evidence type="ECO:0000313" key="8">
    <source>
        <dbReference type="EMBL" id="VEH86062.1"/>
    </source>
</evidence>
<dbReference type="RefSeq" id="WP_058462781.1">
    <property type="nucleotide sequence ID" value="NZ_LNKA01000013.1"/>
</dbReference>
<proteinExistence type="inferred from homology"/>